<keyword evidence="2" id="KW-1185">Reference proteome</keyword>
<dbReference type="Pfam" id="PF10670">
    <property type="entry name" value="DUF4198"/>
    <property type="match status" value="1"/>
</dbReference>
<dbReference type="STRING" id="441119.SAMN04488047_10186"/>
<accession>A0A1I5KFX0</accession>
<evidence type="ECO:0000313" key="1">
    <source>
        <dbReference type="EMBL" id="SFO83965.1"/>
    </source>
</evidence>
<dbReference type="EMBL" id="FOXA01000001">
    <property type="protein sequence ID" value="SFO83965.1"/>
    <property type="molecule type" value="Genomic_DNA"/>
</dbReference>
<protein>
    <submittedName>
        <fullName evidence="1">Uncharacterized conserved protein, contains GH25 family domain</fullName>
    </submittedName>
</protein>
<dbReference type="AlphaFoldDB" id="A0A1I5KFX0"/>
<proteinExistence type="predicted"/>
<dbReference type="InterPro" id="IPR019613">
    <property type="entry name" value="DUF4198"/>
</dbReference>
<organism evidence="1 2">
    <name type="scientific">Tranquillimonas alkanivorans</name>
    <dbReference type="NCBI Taxonomy" id="441119"/>
    <lineage>
        <taxon>Bacteria</taxon>
        <taxon>Pseudomonadati</taxon>
        <taxon>Pseudomonadota</taxon>
        <taxon>Alphaproteobacteria</taxon>
        <taxon>Rhodobacterales</taxon>
        <taxon>Roseobacteraceae</taxon>
        <taxon>Tranquillimonas</taxon>
    </lineage>
</organism>
<reference evidence="1 2" key="1">
    <citation type="submission" date="2016-10" db="EMBL/GenBank/DDBJ databases">
        <authorList>
            <person name="de Groot N.N."/>
        </authorList>
    </citation>
    <scope>NUCLEOTIDE SEQUENCE [LARGE SCALE GENOMIC DNA]</scope>
    <source>
        <strain evidence="1 2">DSM 19547</strain>
    </source>
</reference>
<dbReference type="Proteomes" id="UP000199356">
    <property type="component" value="Unassembled WGS sequence"/>
</dbReference>
<name>A0A1I5KFX0_9RHOB</name>
<sequence>MIPAWGHEFWIDPHDFSVQAGDRIVADIRVGQTYGGSAYAYLPRNFHRFEIAAGDTVAPVKMRLGDRPALDAEAPAEGLNVIVHVTRDYDLTYDDWGSFVSFVTHKGAAWVPDAHEARGLPREDVTEVYSRHAKSLVAVGDGAGADRPVGLTVELVALANPYTDDLSAGFPVRVLYEGAPRTNAQVEIFEKDAEGEVGISTVTTDADGVAVVPVMPGHTYLLDHVVLRESDADDAMWESLWGSLTFAVPG</sequence>
<evidence type="ECO:0000313" key="2">
    <source>
        <dbReference type="Proteomes" id="UP000199356"/>
    </source>
</evidence>
<gene>
    <name evidence="1" type="ORF">SAMN04488047_10186</name>
</gene>